<accession>A0A559KE10</accession>
<dbReference type="OrthoDB" id="9789350at2"/>
<gene>
    <name evidence="3" type="primary">thpR</name>
    <name evidence="3" type="ORF">FPZ49_08175</name>
</gene>
<keyword evidence="1 2" id="KW-0378">Hydrolase</keyword>
<dbReference type="EC" id="3.1.4.58" evidence="2"/>
<comment type="caution">
    <text evidence="3">The sequence shown here is derived from an EMBL/GenBank/DDBJ whole genome shotgun (WGS) entry which is preliminary data.</text>
</comment>
<comment type="catalytic activity">
    <reaction evidence="2">
        <text>a 3'-end 2',3'-cyclophospho-ribonucleotide-RNA + H2O = a 3'-end 2'-phospho-ribonucleotide-RNA + H(+)</text>
        <dbReference type="Rhea" id="RHEA:11828"/>
        <dbReference type="Rhea" id="RHEA-COMP:10464"/>
        <dbReference type="Rhea" id="RHEA-COMP:17353"/>
        <dbReference type="ChEBI" id="CHEBI:15377"/>
        <dbReference type="ChEBI" id="CHEBI:15378"/>
        <dbReference type="ChEBI" id="CHEBI:83064"/>
        <dbReference type="ChEBI" id="CHEBI:173113"/>
        <dbReference type="EC" id="3.1.4.58"/>
    </reaction>
</comment>
<evidence type="ECO:0000256" key="2">
    <source>
        <dbReference type="HAMAP-Rule" id="MF_01940"/>
    </source>
</evidence>
<dbReference type="PANTHER" id="PTHR35561">
    <property type="entry name" value="RNA 2',3'-CYCLIC PHOSPHODIESTERASE"/>
    <property type="match status" value="1"/>
</dbReference>
<dbReference type="RefSeq" id="WP_144845386.1">
    <property type="nucleotide sequence ID" value="NZ_VNJI01000008.1"/>
</dbReference>
<comment type="function">
    <text evidence="2">Hydrolyzes RNA 2',3'-cyclic phosphodiester to an RNA 2'-phosphomonoester.</text>
</comment>
<dbReference type="GO" id="GO:0004113">
    <property type="term" value="F:2',3'-cyclic-nucleotide 3'-phosphodiesterase activity"/>
    <property type="evidence" value="ECO:0007669"/>
    <property type="project" value="InterPro"/>
</dbReference>
<feature type="active site" description="Proton acceptor" evidence="2">
    <location>
        <position position="132"/>
    </location>
</feature>
<dbReference type="EMBL" id="VNJI01000008">
    <property type="protein sequence ID" value="TVY10366.1"/>
    <property type="molecule type" value="Genomic_DNA"/>
</dbReference>
<feature type="short sequence motif" description="HXTX 1" evidence="2">
    <location>
        <begin position="43"/>
        <end position="46"/>
    </location>
</feature>
<dbReference type="GO" id="GO:0008664">
    <property type="term" value="F:RNA 2',3'-cyclic 3'-phosphodiesterase activity"/>
    <property type="evidence" value="ECO:0007669"/>
    <property type="project" value="UniProtKB-EC"/>
</dbReference>
<keyword evidence="4" id="KW-1185">Reference proteome</keyword>
<dbReference type="PANTHER" id="PTHR35561:SF1">
    <property type="entry name" value="RNA 2',3'-CYCLIC PHOSPHODIESTERASE"/>
    <property type="match status" value="1"/>
</dbReference>
<organism evidence="3 4">
    <name type="scientific">Paenibacillus cremeus</name>
    <dbReference type="NCBI Taxonomy" id="2163881"/>
    <lineage>
        <taxon>Bacteria</taxon>
        <taxon>Bacillati</taxon>
        <taxon>Bacillota</taxon>
        <taxon>Bacilli</taxon>
        <taxon>Bacillales</taxon>
        <taxon>Paenibacillaceae</taxon>
        <taxon>Paenibacillus</taxon>
    </lineage>
</organism>
<protein>
    <recommendedName>
        <fullName evidence="2">RNA 2',3'-cyclic phosphodiesterase</fullName>
        <shortName evidence="2">RNA 2',3'-CPDase</shortName>
        <ecNumber evidence="2">3.1.4.58</ecNumber>
    </recommendedName>
</protein>
<evidence type="ECO:0000313" key="4">
    <source>
        <dbReference type="Proteomes" id="UP000317036"/>
    </source>
</evidence>
<evidence type="ECO:0000256" key="1">
    <source>
        <dbReference type="ARBA" id="ARBA00022801"/>
    </source>
</evidence>
<comment type="similarity">
    <text evidence="2">Belongs to the 2H phosphoesterase superfamily. ThpR family.</text>
</comment>
<dbReference type="InterPro" id="IPR009097">
    <property type="entry name" value="Cyclic_Pdiesterase"/>
</dbReference>
<feature type="active site" description="Proton donor" evidence="2">
    <location>
        <position position="43"/>
    </location>
</feature>
<dbReference type="NCBIfam" id="TIGR02258">
    <property type="entry name" value="2_5_ligase"/>
    <property type="match status" value="1"/>
</dbReference>
<dbReference type="AlphaFoldDB" id="A0A559KE10"/>
<name>A0A559KE10_9BACL</name>
<dbReference type="Gene3D" id="3.90.1140.10">
    <property type="entry name" value="Cyclic phosphodiesterase"/>
    <property type="match status" value="1"/>
</dbReference>
<evidence type="ECO:0000313" key="3">
    <source>
        <dbReference type="EMBL" id="TVY10366.1"/>
    </source>
</evidence>
<dbReference type="InterPro" id="IPR004175">
    <property type="entry name" value="RNA_CPDase"/>
</dbReference>
<proteinExistence type="inferred from homology"/>
<dbReference type="Proteomes" id="UP000317036">
    <property type="component" value="Unassembled WGS sequence"/>
</dbReference>
<dbReference type="HAMAP" id="MF_01940">
    <property type="entry name" value="RNA_CPDase"/>
    <property type="match status" value="1"/>
</dbReference>
<dbReference type="SUPFAM" id="SSF55144">
    <property type="entry name" value="LigT-like"/>
    <property type="match status" value="1"/>
</dbReference>
<reference evidence="3 4" key="1">
    <citation type="submission" date="2019-07" db="EMBL/GenBank/DDBJ databases">
        <authorList>
            <person name="Kim J."/>
        </authorList>
    </citation>
    <scope>NUCLEOTIDE SEQUENCE [LARGE SCALE GENOMIC DNA]</scope>
    <source>
        <strain evidence="3 4">JC52</strain>
    </source>
</reference>
<sequence length="199" mass="22243">MSDLRLFIAVPLPGTVRDPMADFMRELKQELPFQKWVHPDDLHITIKFLGAASEQTMEQVKVALKQVAEAEERPSFELSLRGLGTFGKPSEPSVLWAGIHGEMRVLSELQARVEAAMAPLGFEPEARAYRPHLTLARRYSAANTASDGNGNGDDFPREKLRQLELPQPLTWSADQVVLYRSHLGRTPMYEAVAAYALDS</sequence>
<feature type="short sequence motif" description="HXTX 2" evidence="2">
    <location>
        <begin position="132"/>
        <end position="135"/>
    </location>
</feature>
<dbReference type="Pfam" id="PF13563">
    <property type="entry name" value="2_5_RNA_ligase2"/>
    <property type="match status" value="1"/>
</dbReference>